<dbReference type="Gene3D" id="2.60.120.380">
    <property type="match status" value="1"/>
</dbReference>
<evidence type="ECO:0000256" key="2">
    <source>
        <dbReference type="ARBA" id="ARBA00022670"/>
    </source>
</evidence>
<dbReference type="PANTHER" id="PTHR10183">
    <property type="entry name" value="CALPAIN"/>
    <property type="match status" value="1"/>
</dbReference>
<dbReference type="PRINTS" id="PR00704">
    <property type="entry name" value="CALPAIN"/>
</dbReference>
<proteinExistence type="inferred from homology"/>
<dbReference type="Proteomes" id="UP000466442">
    <property type="component" value="Unassembled WGS sequence"/>
</dbReference>
<evidence type="ECO:0000256" key="1">
    <source>
        <dbReference type="ARBA" id="ARBA00007623"/>
    </source>
</evidence>
<keyword evidence="3" id="KW-0378">Hydrolase</keyword>
<dbReference type="PROSITE" id="PS50203">
    <property type="entry name" value="CALPAIN_CAT"/>
    <property type="match status" value="1"/>
</dbReference>
<evidence type="ECO:0000256" key="3">
    <source>
        <dbReference type="ARBA" id="ARBA00022801"/>
    </source>
</evidence>
<feature type="transmembrane region" description="Helical" evidence="6">
    <location>
        <begin position="386"/>
        <end position="404"/>
    </location>
</feature>
<dbReference type="InterPro" id="IPR001300">
    <property type="entry name" value="Peptidase_C2_calpain_cat"/>
</dbReference>
<dbReference type="PANTHER" id="PTHR10183:SF379">
    <property type="entry name" value="CALPAIN-5"/>
    <property type="match status" value="1"/>
</dbReference>
<dbReference type="AlphaFoldDB" id="A0A8S9X4R7"/>
<comment type="caution">
    <text evidence="5">Lacks conserved residue(s) required for the propagation of feature annotation.</text>
</comment>
<dbReference type="InterPro" id="IPR038765">
    <property type="entry name" value="Papain-like_cys_pep_sf"/>
</dbReference>
<sequence length="417" mass="48724">MVRSYHRRQASLRPRKRHFVLYKSKQYDFWPSLLEKAYAKVLGTYEELSYVLSNDAVEEFTGGLCEMYSLTTAPDLIYYILRDAIKSKAILMAYRNDKVRQHSSKYPWVHVFIRAMQKIEKPPPKAKLNVWSFFIRVKATIPLLFETKEEDNMYHKSVADRSLMDYYGLPTIEGEDWVVFGSFIKLFSYLGVIDLPSSTVSPVSGVGGVGQEIKEYHGKWIPEINAGGTIEDPTFSTNPKHYFTLEDPDDGFNSTQTVVIGLMQKNRKYIMHSMHRKMQQIGYFIYALPDSPFWSGKINWMKPVGLSKHFAVQEVTKRFRMNLGTYLVVPCTYKPGRDGSYMLRILTEKRDLTFSQRMYRKTKSVLYIVAHTLYVIIYYASILAGWALASVSLYLLGYLIYQMVKRRYEDFFKKNRR</sequence>
<reference evidence="8" key="1">
    <citation type="journal article" date="2021" name="Mol. Ecol. Resour.">
        <title>Apolygus lucorum genome provides insights into omnivorousness and mesophyll feeding.</title>
        <authorList>
            <person name="Liu Y."/>
            <person name="Liu H."/>
            <person name="Wang H."/>
            <person name="Huang T."/>
            <person name="Liu B."/>
            <person name="Yang B."/>
            <person name="Yin L."/>
            <person name="Li B."/>
            <person name="Zhang Y."/>
            <person name="Zhang S."/>
            <person name="Jiang F."/>
            <person name="Zhang X."/>
            <person name="Ren Y."/>
            <person name="Wang B."/>
            <person name="Wang S."/>
            <person name="Lu Y."/>
            <person name="Wu K."/>
            <person name="Fan W."/>
            <person name="Wang G."/>
        </authorList>
    </citation>
    <scope>NUCLEOTIDE SEQUENCE</scope>
    <source>
        <strain evidence="8">12Hb</strain>
    </source>
</reference>
<accession>A0A8S9X4R7</accession>
<dbReference type="OrthoDB" id="424753at2759"/>
<dbReference type="GO" id="GO:0005737">
    <property type="term" value="C:cytoplasm"/>
    <property type="evidence" value="ECO:0007669"/>
    <property type="project" value="TreeGrafter"/>
</dbReference>
<evidence type="ECO:0000259" key="7">
    <source>
        <dbReference type="PROSITE" id="PS50203"/>
    </source>
</evidence>
<evidence type="ECO:0000256" key="4">
    <source>
        <dbReference type="ARBA" id="ARBA00022807"/>
    </source>
</evidence>
<keyword evidence="9" id="KW-1185">Reference proteome</keyword>
<dbReference type="SUPFAM" id="SSF54001">
    <property type="entry name" value="Cysteine proteinases"/>
    <property type="match status" value="1"/>
</dbReference>
<dbReference type="Pfam" id="PF01067">
    <property type="entry name" value="Calpain_III"/>
    <property type="match status" value="1"/>
</dbReference>
<evidence type="ECO:0000256" key="6">
    <source>
        <dbReference type="SAM" id="Phobius"/>
    </source>
</evidence>
<keyword evidence="6" id="KW-1133">Transmembrane helix</keyword>
<dbReference type="EMBL" id="WIXP02000010">
    <property type="protein sequence ID" value="KAF6203484.1"/>
    <property type="molecule type" value="Genomic_DNA"/>
</dbReference>
<comment type="similarity">
    <text evidence="1">Belongs to the peptidase C2 family.</text>
</comment>
<feature type="domain" description="Calpain catalytic" evidence="7">
    <location>
        <begin position="1"/>
        <end position="196"/>
    </location>
</feature>
<name>A0A8S9X4R7_APOLU</name>
<evidence type="ECO:0000256" key="5">
    <source>
        <dbReference type="PROSITE-ProRule" id="PRU00239"/>
    </source>
</evidence>
<gene>
    <name evidence="8" type="ORF">GE061_001815</name>
</gene>
<keyword evidence="4" id="KW-0788">Thiol protease</keyword>
<dbReference type="InterPro" id="IPR036213">
    <property type="entry name" value="Calpain_III_sf"/>
</dbReference>
<dbReference type="InterPro" id="IPR022683">
    <property type="entry name" value="Calpain_III"/>
</dbReference>
<evidence type="ECO:0000313" key="9">
    <source>
        <dbReference type="Proteomes" id="UP000466442"/>
    </source>
</evidence>
<dbReference type="InterPro" id="IPR022682">
    <property type="entry name" value="Calpain_domain_III"/>
</dbReference>
<evidence type="ECO:0000313" key="8">
    <source>
        <dbReference type="EMBL" id="KAF6203484.1"/>
    </source>
</evidence>
<organism evidence="8 9">
    <name type="scientific">Apolygus lucorum</name>
    <name type="common">Small green plant bug</name>
    <name type="synonym">Lygocoris lucorum</name>
    <dbReference type="NCBI Taxonomy" id="248454"/>
    <lineage>
        <taxon>Eukaryota</taxon>
        <taxon>Metazoa</taxon>
        <taxon>Ecdysozoa</taxon>
        <taxon>Arthropoda</taxon>
        <taxon>Hexapoda</taxon>
        <taxon>Insecta</taxon>
        <taxon>Pterygota</taxon>
        <taxon>Neoptera</taxon>
        <taxon>Paraneoptera</taxon>
        <taxon>Hemiptera</taxon>
        <taxon>Heteroptera</taxon>
        <taxon>Panheteroptera</taxon>
        <taxon>Cimicomorpha</taxon>
        <taxon>Miridae</taxon>
        <taxon>Mirini</taxon>
        <taxon>Apolygus</taxon>
    </lineage>
</organism>
<dbReference type="GO" id="GO:0006508">
    <property type="term" value="P:proteolysis"/>
    <property type="evidence" value="ECO:0007669"/>
    <property type="project" value="UniProtKB-KW"/>
</dbReference>
<keyword evidence="2" id="KW-0645">Protease</keyword>
<dbReference type="SMART" id="SM00720">
    <property type="entry name" value="calpain_III"/>
    <property type="match status" value="1"/>
</dbReference>
<dbReference type="InterPro" id="IPR022684">
    <property type="entry name" value="Calpain_cysteine_protease"/>
</dbReference>
<dbReference type="SUPFAM" id="SSF49758">
    <property type="entry name" value="Calpain large subunit, middle domain (domain III)"/>
    <property type="match status" value="1"/>
</dbReference>
<keyword evidence="6" id="KW-0812">Transmembrane</keyword>
<keyword evidence="6" id="KW-0472">Membrane</keyword>
<dbReference type="Pfam" id="PF00648">
    <property type="entry name" value="Peptidase_C2"/>
    <property type="match status" value="1"/>
</dbReference>
<protein>
    <recommendedName>
        <fullName evidence="7">Calpain catalytic domain-containing protein</fullName>
    </recommendedName>
</protein>
<dbReference type="GO" id="GO:0004198">
    <property type="term" value="F:calcium-dependent cysteine-type endopeptidase activity"/>
    <property type="evidence" value="ECO:0007669"/>
    <property type="project" value="InterPro"/>
</dbReference>
<comment type="caution">
    <text evidence="8">The sequence shown here is derived from an EMBL/GenBank/DDBJ whole genome shotgun (WGS) entry which is preliminary data.</text>
</comment>